<name>C7N548_SLAHD</name>
<protein>
    <submittedName>
        <fullName evidence="4">Zn-ribbon protein, possibly nucleic acid-binding</fullName>
    </submittedName>
</protein>
<evidence type="ECO:0000259" key="2">
    <source>
        <dbReference type="Pfam" id="PF02591"/>
    </source>
</evidence>
<keyword evidence="5" id="KW-1185">Reference proteome</keyword>
<evidence type="ECO:0000313" key="5">
    <source>
        <dbReference type="Proteomes" id="UP000002026"/>
    </source>
</evidence>
<dbReference type="KEGG" id="shi:Shel_09960"/>
<dbReference type="Proteomes" id="UP000002026">
    <property type="component" value="Chromosome"/>
</dbReference>
<dbReference type="EMBL" id="CP001684">
    <property type="protein sequence ID" value="ACV22033.1"/>
    <property type="molecule type" value="Genomic_DNA"/>
</dbReference>
<evidence type="ECO:0000313" key="4">
    <source>
        <dbReference type="EMBL" id="ACV22033.1"/>
    </source>
</evidence>
<evidence type="ECO:0000256" key="1">
    <source>
        <dbReference type="SAM" id="Coils"/>
    </source>
</evidence>
<feature type="coiled-coil region" evidence="1">
    <location>
        <begin position="51"/>
        <end position="147"/>
    </location>
</feature>
<reference evidence="4 5" key="1">
    <citation type="journal article" date="2009" name="Stand. Genomic Sci.">
        <title>Complete genome sequence of Slackia heliotrinireducens type strain (RHS 1).</title>
        <authorList>
            <person name="Pukall R."/>
            <person name="Lapidus A."/>
            <person name="Nolan M."/>
            <person name="Copeland A."/>
            <person name="Glavina Del Rio T."/>
            <person name="Lucas S."/>
            <person name="Chen F."/>
            <person name="Tice H."/>
            <person name="Cheng J.F."/>
            <person name="Chertkov O."/>
            <person name="Bruce D."/>
            <person name="Goodwin L."/>
            <person name="Kuske C."/>
            <person name="Brettin T."/>
            <person name="Detter J.C."/>
            <person name="Han C."/>
            <person name="Pitluck S."/>
            <person name="Pati A."/>
            <person name="Mavrommatis K."/>
            <person name="Ivanova N."/>
            <person name="Ovchinnikova G."/>
            <person name="Chen A."/>
            <person name="Palaniappan K."/>
            <person name="Schneider S."/>
            <person name="Rohde M."/>
            <person name="Chain P."/>
            <person name="D'haeseleer P."/>
            <person name="Goker M."/>
            <person name="Bristow J."/>
            <person name="Eisen J.A."/>
            <person name="Markowitz V."/>
            <person name="Kyrpides N.C."/>
            <person name="Klenk H.P."/>
            <person name="Hugenholtz P."/>
        </authorList>
    </citation>
    <scope>NUCLEOTIDE SEQUENCE [LARGE SCALE GENOMIC DNA]</scope>
    <source>
        <strain evidence="5">ATCC 29202 / DSM 20476 / NCTC 11029 / RHS 1</strain>
    </source>
</reference>
<dbReference type="eggNOG" id="COG1579">
    <property type="taxonomic scope" value="Bacteria"/>
</dbReference>
<dbReference type="RefSeq" id="WP_012798137.1">
    <property type="nucleotide sequence ID" value="NC_013165.1"/>
</dbReference>
<dbReference type="Pfam" id="PF24481">
    <property type="entry name" value="CT398_CC"/>
    <property type="match status" value="1"/>
</dbReference>
<keyword evidence="1" id="KW-0175">Coiled coil</keyword>
<dbReference type="STRING" id="471855.Shel_09960"/>
<proteinExistence type="predicted"/>
<dbReference type="AlphaFoldDB" id="C7N548"/>
<evidence type="ECO:0000259" key="3">
    <source>
        <dbReference type="Pfam" id="PF24481"/>
    </source>
</evidence>
<dbReference type="InterPro" id="IPR003743">
    <property type="entry name" value="Zf-RING_7"/>
</dbReference>
<dbReference type="InterPro" id="IPR056003">
    <property type="entry name" value="CT398_CC_hairpin"/>
</dbReference>
<dbReference type="Gene3D" id="1.10.287.1490">
    <property type="match status" value="1"/>
</dbReference>
<sequence>MQATLEQLEALDKLQQVDSAMAKLQKQIDGLPQKQAILEVRHKIAELSDKHRSLLGMRKDAEADLEDLNAKDAEQQAKQVEAQRAIDEAKGDYRSVSTRTKALQNATEKREKIAAEVDALEQRILEMVDLEQNVASAVEKLNAREKQLISSYQSEGGELVNRLSAFKAARAKLAAAIGDDLVARYDRVAAAKQGVALAKLADGRCSVCRTAVDADRLLSVKREAPLSTCPNCGRLMVVGDDE</sequence>
<feature type="domain" description="C4-type zinc ribbon" evidence="2">
    <location>
        <begin position="204"/>
        <end position="236"/>
    </location>
</feature>
<gene>
    <name evidence="4" type="ordered locus">Shel_09960</name>
</gene>
<dbReference type="Pfam" id="PF02591">
    <property type="entry name" value="Zn_ribbon_9"/>
    <property type="match status" value="1"/>
</dbReference>
<dbReference type="HOGENOM" id="CLU_073076_3_0_11"/>
<accession>C7N548</accession>
<organism evidence="4 5">
    <name type="scientific">Slackia heliotrinireducens (strain ATCC 29202 / DSM 20476 / NCTC 11029 / RHS 1)</name>
    <name type="common">Peptococcus heliotrinreducens</name>
    <dbReference type="NCBI Taxonomy" id="471855"/>
    <lineage>
        <taxon>Bacteria</taxon>
        <taxon>Bacillati</taxon>
        <taxon>Actinomycetota</taxon>
        <taxon>Coriobacteriia</taxon>
        <taxon>Eggerthellales</taxon>
        <taxon>Eggerthellaceae</taxon>
        <taxon>Slackia</taxon>
    </lineage>
</organism>
<feature type="domain" description="CT398-like coiled coil hairpin" evidence="3">
    <location>
        <begin position="14"/>
        <end position="192"/>
    </location>
</feature>